<dbReference type="Proteomes" id="UP000694930">
    <property type="component" value="Chromosome 2"/>
</dbReference>
<gene>
    <name evidence="2" type="primary">LOC107010011</name>
</gene>
<organism evidence="1 2">
    <name type="scientific">Solanum pennellii</name>
    <name type="common">Tomato</name>
    <name type="synonym">Lycopersicon pennellii</name>
    <dbReference type="NCBI Taxonomy" id="28526"/>
    <lineage>
        <taxon>Eukaryota</taxon>
        <taxon>Viridiplantae</taxon>
        <taxon>Streptophyta</taxon>
        <taxon>Embryophyta</taxon>
        <taxon>Tracheophyta</taxon>
        <taxon>Spermatophyta</taxon>
        <taxon>Magnoliopsida</taxon>
        <taxon>eudicotyledons</taxon>
        <taxon>Gunneridae</taxon>
        <taxon>Pentapetalae</taxon>
        <taxon>asterids</taxon>
        <taxon>lamiids</taxon>
        <taxon>Solanales</taxon>
        <taxon>Solanaceae</taxon>
        <taxon>Solanoideae</taxon>
        <taxon>Solaneae</taxon>
        <taxon>Solanum</taxon>
        <taxon>Solanum subgen. Lycopersicon</taxon>
    </lineage>
</organism>
<reference evidence="2" key="2">
    <citation type="submission" date="2025-08" db="UniProtKB">
        <authorList>
            <consortium name="RefSeq"/>
        </authorList>
    </citation>
    <scope>IDENTIFICATION</scope>
</reference>
<proteinExistence type="predicted"/>
<dbReference type="GeneID" id="107010011"/>
<sequence length="143" mass="15666">MTRPDIAFGVQSLSQFLQQPRKSHMEASLRIVRYIKGQPGQGIFSLSSKDNKLTARCDANWASCPLTRKSATGYFIKFGQGIEVQKPVEVCTDSKAAILYAANPINSTLISNYGINNNSDNAPPVKATSGHKHSTHCYVTKFS</sequence>
<keyword evidence="1" id="KW-1185">Reference proteome</keyword>
<name>A0ABM1G1U0_SOLPN</name>
<reference evidence="1" key="1">
    <citation type="journal article" date="2014" name="Nat. Genet.">
        <title>The genome of the stress-tolerant wild tomato species Solanum pennellii.</title>
        <authorList>
            <person name="Bolger A."/>
            <person name="Scossa F."/>
            <person name="Bolger M.E."/>
            <person name="Lanz C."/>
            <person name="Maumus F."/>
            <person name="Tohge T."/>
            <person name="Quesneville H."/>
            <person name="Alseekh S."/>
            <person name="Sorensen I."/>
            <person name="Lichtenstein G."/>
            <person name="Fich E.A."/>
            <person name="Conte M."/>
            <person name="Keller H."/>
            <person name="Schneeberger K."/>
            <person name="Schwacke R."/>
            <person name="Ofner I."/>
            <person name="Vrebalov J."/>
            <person name="Xu Y."/>
            <person name="Osorio S."/>
            <person name="Aflitos S.A."/>
            <person name="Schijlen E."/>
            <person name="Jimenez-Gomez J.M."/>
            <person name="Ryngajllo M."/>
            <person name="Kimura S."/>
            <person name="Kumar R."/>
            <person name="Koenig D."/>
            <person name="Headland L.R."/>
            <person name="Maloof J.N."/>
            <person name="Sinha N."/>
            <person name="van Ham R.C."/>
            <person name="Lankhorst R.K."/>
            <person name="Mao L."/>
            <person name="Vogel A."/>
            <person name="Arsova B."/>
            <person name="Panstruga R."/>
            <person name="Fei Z."/>
            <person name="Rose J.K."/>
            <person name="Zamir D."/>
            <person name="Carrari F."/>
            <person name="Giovannoni J.J."/>
            <person name="Weigel D."/>
            <person name="Usadel B."/>
            <person name="Fernie A.R."/>
        </authorList>
    </citation>
    <scope>NUCLEOTIDE SEQUENCE [LARGE SCALE GENOMIC DNA]</scope>
    <source>
        <strain evidence="1">cv. LA0716</strain>
    </source>
</reference>
<evidence type="ECO:0000313" key="2">
    <source>
        <dbReference type="RefSeq" id="XP_015064777.1"/>
    </source>
</evidence>
<accession>A0ABM1G1U0</accession>
<protein>
    <submittedName>
        <fullName evidence="2">Uncharacterized protein LOC107010011</fullName>
    </submittedName>
</protein>
<dbReference type="PANTHER" id="PTHR11439:SF511">
    <property type="match status" value="1"/>
</dbReference>
<dbReference type="RefSeq" id="XP_015064777.1">
    <property type="nucleotide sequence ID" value="XM_015209291.1"/>
</dbReference>
<dbReference type="PANTHER" id="PTHR11439">
    <property type="entry name" value="GAG-POL-RELATED RETROTRANSPOSON"/>
    <property type="match status" value="1"/>
</dbReference>
<evidence type="ECO:0000313" key="1">
    <source>
        <dbReference type="Proteomes" id="UP000694930"/>
    </source>
</evidence>